<proteinExistence type="predicted"/>
<organism evidence="1 2">
    <name type="scientific">Flammeovirga aprica JL-4</name>
    <dbReference type="NCBI Taxonomy" id="694437"/>
    <lineage>
        <taxon>Bacteria</taxon>
        <taxon>Pseudomonadati</taxon>
        <taxon>Bacteroidota</taxon>
        <taxon>Cytophagia</taxon>
        <taxon>Cytophagales</taxon>
        <taxon>Flammeovirgaceae</taxon>
        <taxon>Flammeovirga</taxon>
    </lineage>
</organism>
<keyword evidence="2" id="KW-1185">Reference proteome</keyword>
<dbReference type="EMBL" id="JABANE010000073">
    <property type="protein sequence ID" value="NME70765.1"/>
    <property type="molecule type" value="Genomic_DNA"/>
</dbReference>
<dbReference type="Gene3D" id="3.20.20.80">
    <property type="entry name" value="Glycosidases"/>
    <property type="match status" value="1"/>
</dbReference>
<sequence length="346" mass="39858">MLVMMIATFPTFGQKYNPAYRYADAYKQYQNANCPLEKDSIKHFVYFSRDRALIHDHVFLQVQRLEGAQIMYSWRELEPKKGEYDFSMIHEDYKYLTSYGKKLFIQLQDVSFRASYKAVPGYLLTDEFDGGCVASNEEEGWVAKRWNPKVQDRWAKLLVALGKEFDGKIEGINLQETAAGSSDEKDTSFTPERYVECIKENMSALKTAFPNSVTMQYANFMPGEWLPWDDKGYLRAIYQYGNDIGVGLGGPDLMVHRKGQLNHLITMMHENVYTVPLGIAIQDGNYTGKTGADKDYNEKKDNGKNRDNNIVPLLHAFAKDFLKVNYMFWVNQEPYFTGDVVPCLNN</sequence>
<dbReference type="Proteomes" id="UP000576082">
    <property type="component" value="Unassembled WGS sequence"/>
</dbReference>
<name>A0A7X9XBI3_9BACT</name>
<gene>
    <name evidence="1" type="ORF">HHU12_22520</name>
</gene>
<accession>A0A7X9XBI3</accession>
<dbReference type="InterPro" id="IPR017853">
    <property type="entry name" value="GH"/>
</dbReference>
<reference evidence="1 2" key="1">
    <citation type="submission" date="2020-04" db="EMBL/GenBank/DDBJ databases">
        <title>Flammeovirga sp. SR4, a novel species isolated from seawater.</title>
        <authorList>
            <person name="Wang X."/>
        </authorList>
    </citation>
    <scope>NUCLEOTIDE SEQUENCE [LARGE SCALE GENOMIC DNA]</scope>
    <source>
        <strain evidence="1 2">ATCC 23126</strain>
    </source>
</reference>
<protein>
    <submittedName>
        <fullName evidence="1">Uncharacterized protein</fullName>
    </submittedName>
</protein>
<dbReference type="AlphaFoldDB" id="A0A7X9XBI3"/>
<evidence type="ECO:0000313" key="2">
    <source>
        <dbReference type="Proteomes" id="UP000576082"/>
    </source>
</evidence>
<evidence type="ECO:0000313" key="1">
    <source>
        <dbReference type="EMBL" id="NME70765.1"/>
    </source>
</evidence>
<dbReference type="SUPFAM" id="SSF51445">
    <property type="entry name" value="(Trans)glycosidases"/>
    <property type="match status" value="1"/>
</dbReference>
<comment type="caution">
    <text evidence="1">The sequence shown here is derived from an EMBL/GenBank/DDBJ whole genome shotgun (WGS) entry which is preliminary data.</text>
</comment>